<dbReference type="InterPro" id="IPR044920">
    <property type="entry name" value="MnmG_C_subdom_sf"/>
</dbReference>
<evidence type="ECO:0000256" key="5">
    <source>
        <dbReference type="ARBA" id="ARBA00022630"/>
    </source>
</evidence>
<comment type="subunit">
    <text evidence="9 11">Homodimer. Heterotetramer of two MnmE and two MnmG subunits.</text>
</comment>
<keyword evidence="7 11" id="KW-0274">FAD</keyword>
<dbReference type="Gene3D" id="1.10.10.1800">
    <property type="entry name" value="tRNA uridine 5-carboxymethylaminomethyl modification enzyme MnmG/GidA"/>
    <property type="match status" value="1"/>
</dbReference>
<protein>
    <recommendedName>
        <fullName evidence="4 11">tRNA uridine 5-carboxymethylaminomethyl modification enzyme MnmG</fullName>
    </recommendedName>
    <alternativeName>
        <fullName evidence="10 11">Glucose-inhibited division protein A</fullName>
    </alternativeName>
</protein>
<dbReference type="HAMAP" id="MF_00129">
    <property type="entry name" value="MnmG_GidA"/>
    <property type="match status" value="1"/>
</dbReference>
<dbReference type="InterPro" id="IPR020595">
    <property type="entry name" value="MnmG-rel_CS"/>
</dbReference>
<evidence type="ECO:0000256" key="3">
    <source>
        <dbReference type="ARBA" id="ARBA00007653"/>
    </source>
</evidence>
<reference evidence="13 14" key="1">
    <citation type="submission" date="2019-03" db="EMBL/GenBank/DDBJ databases">
        <title>Genomic Encyclopedia of Type Strains, Phase IV (KMG-IV): sequencing the most valuable type-strain genomes for metagenomic binning, comparative biology and taxonomic classification.</title>
        <authorList>
            <person name="Goeker M."/>
        </authorList>
    </citation>
    <scope>NUCLEOTIDE SEQUENCE [LARGE SCALE GENOMIC DNA]</scope>
    <source>
        <strain evidence="13 14">DSM 100451</strain>
    </source>
</reference>
<dbReference type="InterPro" id="IPR047001">
    <property type="entry name" value="MnmG_C_subdom"/>
</dbReference>
<dbReference type="Gene3D" id="1.10.150.570">
    <property type="entry name" value="GidA associated domain, C-terminal subdomain"/>
    <property type="match status" value="1"/>
</dbReference>
<dbReference type="SMART" id="SM01228">
    <property type="entry name" value="GIDA_assoc_3"/>
    <property type="match status" value="1"/>
</dbReference>
<dbReference type="GO" id="GO:0005829">
    <property type="term" value="C:cytosol"/>
    <property type="evidence" value="ECO:0007669"/>
    <property type="project" value="TreeGrafter"/>
</dbReference>
<dbReference type="PROSITE" id="PS01281">
    <property type="entry name" value="GIDA_2"/>
    <property type="match status" value="1"/>
</dbReference>
<keyword evidence="11" id="KW-0963">Cytoplasm</keyword>
<organism evidence="13 14">
    <name type="scientific">Allofournierella massiliensis</name>
    <dbReference type="NCBI Taxonomy" id="1650663"/>
    <lineage>
        <taxon>Bacteria</taxon>
        <taxon>Bacillati</taxon>
        <taxon>Bacillota</taxon>
        <taxon>Clostridia</taxon>
        <taxon>Eubacteriales</taxon>
        <taxon>Oscillospiraceae</taxon>
        <taxon>Allofournierella</taxon>
    </lineage>
</organism>
<dbReference type="GO" id="GO:0002098">
    <property type="term" value="P:tRNA wobble uridine modification"/>
    <property type="evidence" value="ECO:0007669"/>
    <property type="project" value="InterPro"/>
</dbReference>
<accession>A0A4R1QLK6</accession>
<evidence type="ECO:0000256" key="8">
    <source>
        <dbReference type="ARBA" id="ARBA00023027"/>
    </source>
</evidence>
<evidence type="ECO:0000259" key="12">
    <source>
        <dbReference type="SMART" id="SM01228"/>
    </source>
</evidence>
<evidence type="ECO:0000256" key="2">
    <source>
        <dbReference type="ARBA" id="ARBA00003717"/>
    </source>
</evidence>
<keyword evidence="6 11" id="KW-0819">tRNA processing</keyword>
<evidence type="ECO:0000256" key="11">
    <source>
        <dbReference type="HAMAP-Rule" id="MF_00129"/>
    </source>
</evidence>
<dbReference type="InterPro" id="IPR040131">
    <property type="entry name" value="MnmG_N"/>
</dbReference>
<gene>
    <name evidence="11" type="primary">mnmG</name>
    <name evidence="11" type="synonym">gidA</name>
    <name evidence="13" type="ORF">EDD77_12740</name>
</gene>
<dbReference type="NCBIfam" id="TIGR00136">
    <property type="entry name" value="mnmG_gidA"/>
    <property type="match status" value="1"/>
</dbReference>
<evidence type="ECO:0000256" key="6">
    <source>
        <dbReference type="ARBA" id="ARBA00022694"/>
    </source>
</evidence>
<dbReference type="InterPro" id="IPR004416">
    <property type="entry name" value="MnmG"/>
</dbReference>
<dbReference type="PRINTS" id="PR00411">
    <property type="entry name" value="PNDRDTASEI"/>
</dbReference>
<dbReference type="InterPro" id="IPR049312">
    <property type="entry name" value="GIDA_C_N"/>
</dbReference>
<dbReference type="Proteomes" id="UP000295184">
    <property type="component" value="Unassembled WGS sequence"/>
</dbReference>
<comment type="function">
    <text evidence="2 11">NAD-binding protein involved in the addition of a carboxymethylaminomethyl (cmnm) group at the wobble position (U34) of certain tRNAs, forming tRNA-cmnm(5)s(2)U34.</text>
</comment>
<evidence type="ECO:0000256" key="4">
    <source>
        <dbReference type="ARBA" id="ARBA00020461"/>
    </source>
</evidence>
<feature type="binding site" evidence="11">
    <location>
        <begin position="273"/>
        <end position="287"/>
    </location>
    <ligand>
        <name>NAD(+)</name>
        <dbReference type="ChEBI" id="CHEBI:57540"/>
    </ligand>
</feature>
<dbReference type="AlphaFoldDB" id="A0A4R1QLK6"/>
<evidence type="ECO:0000256" key="7">
    <source>
        <dbReference type="ARBA" id="ARBA00022827"/>
    </source>
</evidence>
<dbReference type="PANTHER" id="PTHR11806">
    <property type="entry name" value="GLUCOSE INHIBITED DIVISION PROTEIN A"/>
    <property type="match status" value="1"/>
</dbReference>
<dbReference type="PANTHER" id="PTHR11806:SF0">
    <property type="entry name" value="PROTEIN MTO1 HOMOLOG, MITOCHONDRIAL"/>
    <property type="match status" value="1"/>
</dbReference>
<comment type="caution">
    <text evidence="11">Lacks conserved residue(s) required for the propagation of feature annotation.</text>
</comment>
<dbReference type="OrthoDB" id="9815560at2"/>
<dbReference type="RefSeq" id="WP_058963441.1">
    <property type="nucleotide sequence ID" value="NZ_CABKVM010000014.1"/>
</dbReference>
<dbReference type="Pfam" id="PF01134">
    <property type="entry name" value="GIDA"/>
    <property type="match status" value="1"/>
</dbReference>
<comment type="cofactor">
    <cofactor evidence="1 11">
        <name>FAD</name>
        <dbReference type="ChEBI" id="CHEBI:57692"/>
    </cofactor>
</comment>
<dbReference type="InterPro" id="IPR036188">
    <property type="entry name" value="FAD/NAD-bd_sf"/>
</dbReference>
<dbReference type="GO" id="GO:0030488">
    <property type="term" value="P:tRNA methylation"/>
    <property type="evidence" value="ECO:0007669"/>
    <property type="project" value="TreeGrafter"/>
</dbReference>
<dbReference type="GO" id="GO:0050660">
    <property type="term" value="F:flavin adenine dinucleotide binding"/>
    <property type="evidence" value="ECO:0007669"/>
    <property type="project" value="UniProtKB-UniRule"/>
</dbReference>
<dbReference type="FunFam" id="1.10.150.570:FF:000001">
    <property type="entry name" value="tRNA uridine 5-carboxymethylaminomethyl modification enzyme MnmG"/>
    <property type="match status" value="1"/>
</dbReference>
<keyword evidence="5 11" id="KW-0285">Flavoprotein</keyword>
<dbReference type="InterPro" id="IPR002218">
    <property type="entry name" value="MnmG-rel"/>
</dbReference>
<comment type="caution">
    <text evidence="13">The sequence shown here is derived from an EMBL/GenBank/DDBJ whole genome shotgun (WGS) entry which is preliminary data.</text>
</comment>
<comment type="similarity">
    <text evidence="3 11">Belongs to the MnmG family.</text>
</comment>
<feature type="binding site" evidence="11">
    <location>
        <begin position="13"/>
        <end position="18"/>
    </location>
    <ligand>
        <name>FAD</name>
        <dbReference type="ChEBI" id="CHEBI:57692"/>
    </ligand>
</feature>
<feature type="domain" description="tRNA uridine 5-carboxymethylaminomethyl modification enzyme C-terminal subdomain" evidence="12">
    <location>
        <begin position="544"/>
        <end position="615"/>
    </location>
</feature>
<dbReference type="SUPFAM" id="SSF51905">
    <property type="entry name" value="FAD/NAD(P)-binding domain"/>
    <property type="match status" value="1"/>
</dbReference>
<keyword evidence="8 11" id="KW-0520">NAD</keyword>
<comment type="subcellular location">
    <subcellularLocation>
        <location evidence="11">Cytoplasm</location>
    </subcellularLocation>
</comment>
<dbReference type="PROSITE" id="PS01280">
    <property type="entry name" value="GIDA_1"/>
    <property type="match status" value="1"/>
</dbReference>
<dbReference type="EMBL" id="SLUM01000027">
    <property type="protein sequence ID" value="TCL53793.1"/>
    <property type="molecule type" value="Genomic_DNA"/>
</dbReference>
<sequence>MNHLGDYQVIVVGAGHAGIEAAHAAATLGAKTALFTLSLDGIGNMPCNPSIGGTAKGHLVREVDALGGVMGLAADATTLQSRMLNRGKGPAVHSLRAQIDRRAYHDFTKHFLEKTDNLDIKQGEIVDLALEDGRVTGVYTRLNGFYGAQAVVLCTGTNLGGRIFVGDASVESGPDGQQAANLLSERLRQAGLPLRRFKTGTPARVHRRSIDFSVLEPQPGEEPPEPFSFLTPEGGIKNQVDCHIAYTNPETHRIILDNLHRSPLYGGMIEGVGPRYCPSIEDKVVRFSDKERHQIFVEPCGLDTEEMYLQGMSSSLPEDVQNAMYRTIKGFENIEILRPAYAIEYDCIDPTALQLTLETRAVKGLYGAGQFNGTSGYEEAAAQGLLAGMNAGLAVLGKEQVILPRHSSYLGTLVDDLVTKGVMDPYRMMTSRSEYRLTLRQDNADERLTPIGRKAGLVDDARWQAFEQAMEIKARETRRLEQTSVKAAELNRVLEEKGIAPVEKGGTAAELLRRPELDYSILAQVIGWGEGVDRRMAARITTEIKYAGYIARQQRAIKDVKRLENTPIPEDFDYAPLNGLRLEAREKLARIRPVSLAQAGRIPGVSPADMAVLSVAVEAANRVRKTGGEKAANREATE</sequence>
<dbReference type="Gene3D" id="3.50.50.60">
    <property type="entry name" value="FAD/NAD(P)-binding domain"/>
    <property type="match status" value="2"/>
</dbReference>
<evidence type="ECO:0000256" key="10">
    <source>
        <dbReference type="ARBA" id="ARBA00031800"/>
    </source>
</evidence>
<dbReference type="Pfam" id="PF21680">
    <property type="entry name" value="GIDA_C_1st"/>
    <property type="match status" value="1"/>
</dbReference>
<evidence type="ECO:0000256" key="1">
    <source>
        <dbReference type="ARBA" id="ARBA00001974"/>
    </source>
</evidence>
<dbReference type="FunFam" id="3.50.50.60:FF:000002">
    <property type="entry name" value="tRNA uridine 5-carboxymethylaminomethyl modification enzyme MnmG"/>
    <property type="match status" value="1"/>
</dbReference>
<proteinExistence type="inferred from homology"/>
<evidence type="ECO:0000313" key="13">
    <source>
        <dbReference type="EMBL" id="TCL53793.1"/>
    </source>
</evidence>
<dbReference type="STRING" id="1650663.GCA_001486665_00953"/>
<name>A0A4R1QLK6_9FIRM</name>
<dbReference type="Pfam" id="PF13932">
    <property type="entry name" value="SAM_GIDA_C"/>
    <property type="match status" value="1"/>
</dbReference>
<evidence type="ECO:0000256" key="9">
    <source>
        <dbReference type="ARBA" id="ARBA00025948"/>
    </source>
</evidence>
<dbReference type="InterPro" id="IPR026904">
    <property type="entry name" value="MnmG_C"/>
</dbReference>
<evidence type="ECO:0000313" key="14">
    <source>
        <dbReference type="Proteomes" id="UP000295184"/>
    </source>
</evidence>